<dbReference type="EMBL" id="PGFZ01000005">
    <property type="protein sequence ID" value="POZ51787.1"/>
    <property type="molecule type" value="Genomic_DNA"/>
</dbReference>
<dbReference type="RefSeq" id="WP_103974611.1">
    <property type="nucleotide sequence ID" value="NZ_PGFZ01000005.1"/>
</dbReference>
<dbReference type="Gene3D" id="3.20.20.140">
    <property type="entry name" value="Metal-dependent hydrolases"/>
    <property type="match status" value="1"/>
</dbReference>
<evidence type="ECO:0000313" key="3">
    <source>
        <dbReference type="Proteomes" id="UP000237423"/>
    </source>
</evidence>
<dbReference type="SUPFAM" id="SSF51556">
    <property type="entry name" value="Metallo-dependent hydrolases"/>
    <property type="match status" value="1"/>
</dbReference>
<keyword evidence="2" id="KW-0378">Hydrolase</keyword>
<comment type="caution">
    <text evidence="2">The sequence shown here is derived from an EMBL/GenBank/DDBJ whole genome shotgun (WGS) entry which is preliminary data.</text>
</comment>
<dbReference type="AlphaFoldDB" id="A0A2S5CM00"/>
<name>A0A2S5CM00_9GAMM</name>
<accession>A0A2S5CM00</accession>
<evidence type="ECO:0000259" key="1">
    <source>
        <dbReference type="Pfam" id="PF07969"/>
    </source>
</evidence>
<organism evidence="2 3">
    <name type="scientific">Methylovulum psychrotolerans</name>
    <dbReference type="NCBI Taxonomy" id="1704499"/>
    <lineage>
        <taxon>Bacteria</taxon>
        <taxon>Pseudomonadati</taxon>
        <taxon>Pseudomonadota</taxon>
        <taxon>Gammaproteobacteria</taxon>
        <taxon>Methylococcales</taxon>
        <taxon>Methylococcaceae</taxon>
        <taxon>Methylovulum</taxon>
    </lineage>
</organism>
<dbReference type="CDD" id="cd01300">
    <property type="entry name" value="YtcJ_like"/>
    <property type="match status" value="1"/>
</dbReference>
<dbReference type="Proteomes" id="UP000237423">
    <property type="component" value="Unassembled WGS sequence"/>
</dbReference>
<dbReference type="InterPro" id="IPR032466">
    <property type="entry name" value="Metal_Hydrolase"/>
</dbReference>
<dbReference type="Gene3D" id="3.10.310.70">
    <property type="match status" value="1"/>
</dbReference>
<dbReference type="InterPro" id="IPR011059">
    <property type="entry name" value="Metal-dep_hydrolase_composite"/>
</dbReference>
<dbReference type="Pfam" id="PF07969">
    <property type="entry name" value="Amidohydro_3"/>
    <property type="match status" value="1"/>
</dbReference>
<dbReference type="GO" id="GO:0016810">
    <property type="term" value="F:hydrolase activity, acting on carbon-nitrogen (but not peptide) bonds"/>
    <property type="evidence" value="ECO:0007669"/>
    <property type="project" value="InterPro"/>
</dbReference>
<dbReference type="SUPFAM" id="SSF51338">
    <property type="entry name" value="Composite domain of metallo-dependent hydrolases"/>
    <property type="match status" value="1"/>
</dbReference>
<evidence type="ECO:0000313" key="2">
    <source>
        <dbReference type="EMBL" id="POZ51787.1"/>
    </source>
</evidence>
<sequence>MKLTSPETILFNGKITTLDAQQPEVTALAIAAGKIIAIGSDLDIQALATELTLAIDLQGKRVVPGLNDSHLHLIRGGLNYNMELRWEGVGSVADALAMLQLQAARTPAPQWVRVVGGWSEFQFKERRMPTLAEINAVSPDTPVFILHLYDRALLNGAALRAAGITKDTPDPVGGKIQRDTNGNPTGMLIAEPNAMILYSTLAKGPKLPLSDQINSTRHFMRELNRLGVTSCIDAGGGFQNYPEDYQVIEKLHDDGQMTVRIAYNLFTQNMGNELADFQKWAGIVKPYSGDGYFRQNGAGEMLAFSAADFEDFLQPRPDMAARMEKDLGDVVRFLVENRWPFRLHATYDETIGRALDVFESINQDTRFDDLRWFFDHAETVSEKNMARIKKLGGGIAVQHRMAFQGEYFVDRYGKKAAEQSPPIRKMLEMGIPVGGGTDATRVASFNPWVSLYWLVTGKTVGGLSLYSENNCLEREEALRLWTAGSAYKSNEETVKGTLSPGMYADLVVTSSDFMTVPDAAIKALTSVLTMVNGKIVYAADAFSQFDAPLPPISPDWSPVHHFGGYQSPETHYALHANACIASSCAVHGNHKGHDGKLSRWLGLDSTEKQPQFENPWAMGCGCFAY</sequence>
<proteinExistence type="predicted"/>
<feature type="domain" description="Amidohydrolase 3" evidence="1">
    <location>
        <begin position="54"/>
        <end position="537"/>
    </location>
</feature>
<dbReference type="InterPro" id="IPR033932">
    <property type="entry name" value="YtcJ-like"/>
</dbReference>
<dbReference type="InterPro" id="IPR013108">
    <property type="entry name" value="Amidohydro_3"/>
</dbReference>
<protein>
    <submittedName>
        <fullName evidence="2">Amidohydrolase</fullName>
    </submittedName>
</protein>
<gene>
    <name evidence="2" type="ORF">AADEFJLK_02661</name>
</gene>
<dbReference type="Gene3D" id="2.30.40.10">
    <property type="entry name" value="Urease, subunit C, domain 1"/>
    <property type="match status" value="1"/>
</dbReference>
<reference evidence="2 3" key="1">
    <citation type="submission" date="2017-11" db="EMBL/GenBank/DDBJ databases">
        <title>Draft Genome Sequence of Methylobacter psychrotolerans Sph1T, an Obligate Methanotroph from Low-Temperature Environments.</title>
        <authorList>
            <person name="Oshkin I.Y."/>
            <person name="Miroshnikov K."/>
            <person name="Belova S.E."/>
            <person name="Korzhenkov A."/>
            <person name="Toshchakov S.V."/>
            <person name="Dedysh S.N."/>
        </authorList>
    </citation>
    <scope>NUCLEOTIDE SEQUENCE [LARGE SCALE GENOMIC DNA]</scope>
    <source>
        <strain evidence="2 3">Sph1</strain>
    </source>
</reference>
<dbReference type="PANTHER" id="PTHR22642:SF21">
    <property type="entry name" value="PERIPLASMIC PROTEIN"/>
    <property type="match status" value="1"/>
</dbReference>
<dbReference type="PANTHER" id="PTHR22642">
    <property type="entry name" value="IMIDAZOLONEPROPIONASE"/>
    <property type="match status" value="1"/>
</dbReference>